<dbReference type="PROSITE" id="PS00028">
    <property type="entry name" value="ZINC_FINGER_C2H2_1"/>
    <property type="match status" value="3"/>
</dbReference>
<dbReference type="EMBL" id="HBGI01002767">
    <property type="protein sequence ID" value="CAD9240050.1"/>
    <property type="molecule type" value="Transcribed_RNA"/>
</dbReference>
<evidence type="ECO:0000259" key="7">
    <source>
        <dbReference type="PROSITE" id="PS50157"/>
    </source>
</evidence>
<reference evidence="8" key="1">
    <citation type="submission" date="2021-01" db="EMBL/GenBank/DDBJ databases">
        <authorList>
            <person name="Corre E."/>
            <person name="Pelletier E."/>
            <person name="Niang G."/>
            <person name="Scheremetjew M."/>
            <person name="Finn R."/>
            <person name="Kale V."/>
            <person name="Holt S."/>
            <person name="Cochrane G."/>
            <person name="Meng A."/>
            <person name="Brown T."/>
            <person name="Cohen L."/>
        </authorList>
    </citation>
    <scope>NUCLEOTIDE SEQUENCE</scope>
    <source>
        <strain evidence="8">CCMP3124</strain>
    </source>
</reference>
<dbReference type="GO" id="GO:0043565">
    <property type="term" value="F:sequence-specific DNA binding"/>
    <property type="evidence" value="ECO:0007669"/>
    <property type="project" value="TreeGrafter"/>
</dbReference>
<dbReference type="GO" id="GO:0005634">
    <property type="term" value="C:nucleus"/>
    <property type="evidence" value="ECO:0007669"/>
    <property type="project" value="TreeGrafter"/>
</dbReference>
<dbReference type="GO" id="GO:0008270">
    <property type="term" value="F:zinc ion binding"/>
    <property type="evidence" value="ECO:0007669"/>
    <property type="project" value="UniProtKB-KW"/>
</dbReference>
<proteinExistence type="predicted"/>
<evidence type="ECO:0000256" key="6">
    <source>
        <dbReference type="SAM" id="MobiDB-lite"/>
    </source>
</evidence>
<dbReference type="SMART" id="SM00355">
    <property type="entry name" value="ZnF_C2H2"/>
    <property type="match status" value="3"/>
</dbReference>
<keyword evidence="2" id="KW-0677">Repeat</keyword>
<evidence type="ECO:0000256" key="5">
    <source>
        <dbReference type="PROSITE-ProRule" id="PRU00042"/>
    </source>
</evidence>
<evidence type="ECO:0000256" key="3">
    <source>
        <dbReference type="ARBA" id="ARBA00022771"/>
    </source>
</evidence>
<dbReference type="GO" id="GO:0000981">
    <property type="term" value="F:DNA-binding transcription factor activity, RNA polymerase II-specific"/>
    <property type="evidence" value="ECO:0007669"/>
    <property type="project" value="TreeGrafter"/>
</dbReference>
<feature type="domain" description="C2H2-type" evidence="7">
    <location>
        <begin position="429"/>
        <end position="457"/>
    </location>
</feature>
<protein>
    <recommendedName>
        <fullName evidence="7">C2H2-type domain-containing protein</fullName>
    </recommendedName>
</protein>
<gene>
    <name evidence="8" type="ORF">EAUS1353_LOCUS1788</name>
</gene>
<feature type="domain" description="C2H2-type" evidence="7">
    <location>
        <begin position="458"/>
        <end position="483"/>
    </location>
</feature>
<name>A0A7S1TLN0_9RHOD</name>
<feature type="compositionally biased region" description="Low complexity" evidence="6">
    <location>
        <begin position="359"/>
        <end position="390"/>
    </location>
</feature>
<keyword evidence="4" id="KW-0862">Zinc</keyword>
<keyword evidence="1" id="KW-0479">Metal-binding</keyword>
<dbReference type="PROSITE" id="PS50157">
    <property type="entry name" value="ZINC_FINGER_C2H2_2"/>
    <property type="match status" value="3"/>
</dbReference>
<dbReference type="InterPro" id="IPR013087">
    <property type="entry name" value="Znf_C2H2_type"/>
</dbReference>
<feature type="region of interest" description="Disordered" evidence="6">
    <location>
        <begin position="347"/>
        <end position="393"/>
    </location>
</feature>
<dbReference type="Gene3D" id="3.30.160.60">
    <property type="entry name" value="Classic Zinc Finger"/>
    <property type="match status" value="3"/>
</dbReference>
<dbReference type="PANTHER" id="PTHR24408">
    <property type="entry name" value="ZINC FINGER PROTEIN"/>
    <property type="match status" value="1"/>
</dbReference>
<evidence type="ECO:0000256" key="1">
    <source>
        <dbReference type="ARBA" id="ARBA00022723"/>
    </source>
</evidence>
<keyword evidence="3 5" id="KW-0863">Zinc-finger</keyword>
<dbReference type="AlphaFoldDB" id="A0A7S1TLN0"/>
<evidence type="ECO:0000256" key="4">
    <source>
        <dbReference type="ARBA" id="ARBA00022833"/>
    </source>
</evidence>
<dbReference type="SUPFAM" id="SSF57667">
    <property type="entry name" value="beta-beta-alpha zinc fingers"/>
    <property type="match status" value="2"/>
</dbReference>
<dbReference type="PANTHER" id="PTHR24408:SF58">
    <property type="entry name" value="TRANSCRIPTION FACTOR (TFIIIA), PUTATIVE (AFU_ORTHOLOGUE AFUA_1G05150)-RELATED"/>
    <property type="match status" value="1"/>
</dbReference>
<feature type="domain" description="C2H2-type" evidence="7">
    <location>
        <begin position="400"/>
        <end position="428"/>
    </location>
</feature>
<dbReference type="InterPro" id="IPR036236">
    <property type="entry name" value="Znf_C2H2_sf"/>
</dbReference>
<sequence>MESVAALMRVPAAREWLLDTSSSREAREDPESFRFAFSDVRAVSGDELLASILVGDHTNALTLKGYEAGLALLWSAPESCPAARLAALHSASSTADGRPLRIVSSRSVGHFGRAEYAIVVIFAWLEDRSLVVTFNKVTFTTRFSQSYRFEWQPGDVLRPTRLCTTIRAEANRVLRANDIRTAQLLKEQQEESKAGGLAKLVREQFWRRWVALVKLTWEGHWCVDYSFNERQLRRTETVRMTHDDDLLDNIDLIANGIFDDLVANISCDINLDRPFLDSARENGDSMTQTASVIEPAEVSLAANLHPGADESAKRDLFGKSAFIDPDGGSAAPTIPLEDLAHLKAYPNRGDFTGESGEKTTSPSSRSGRSNTSGGTALSGEAAASSASAGRSRGGDAKRRYLCVFCERMYTNKANLDRHVHMVHENQAPYECKLCATRFSVKCNLTRHVMNVHNHNRPFKCPLSECEWSFAQKYDLRRHLKRKHNIVGDPAEQIVELVRAGIQSGSPADTAASNM</sequence>
<organism evidence="8">
    <name type="scientific">Erythrolobus australicus</name>
    <dbReference type="NCBI Taxonomy" id="1077150"/>
    <lineage>
        <taxon>Eukaryota</taxon>
        <taxon>Rhodophyta</taxon>
        <taxon>Bangiophyceae</taxon>
        <taxon>Porphyridiales</taxon>
        <taxon>Porphyridiaceae</taxon>
        <taxon>Erythrolobus</taxon>
    </lineage>
</organism>
<dbReference type="Pfam" id="PF00096">
    <property type="entry name" value="zf-C2H2"/>
    <property type="match status" value="1"/>
</dbReference>
<accession>A0A7S1TLN0</accession>
<evidence type="ECO:0000256" key="2">
    <source>
        <dbReference type="ARBA" id="ARBA00022737"/>
    </source>
</evidence>
<evidence type="ECO:0000313" key="8">
    <source>
        <dbReference type="EMBL" id="CAD9240050.1"/>
    </source>
</evidence>